<reference evidence="2" key="2">
    <citation type="submission" date="2025-08" db="UniProtKB">
        <authorList>
            <consortium name="RefSeq"/>
        </authorList>
    </citation>
    <scope>IDENTIFICATION</scope>
    <source>
        <tissue evidence="2">Leaf</tissue>
    </source>
</reference>
<protein>
    <submittedName>
        <fullName evidence="2">Uncharacterized protein LOC109719782</fullName>
    </submittedName>
</protein>
<accession>A0A6P5G0P1</accession>
<organism evidence="1 2">
    <name type="scientific">Ananas comosus</name>
    <name type="common">Pineapple</name>
    <name type="synonym">Ananas ananas</name>
    <dbReference type="NCBI Taxonomy" id="4615"/>
    <lineage>
        <taxon>Eukaryota</taxon>
        <taxon>Viridiplantae</taxon>
        <taxon>Streptophyta</taxon>
        <taxon>Embryophyta</taxon>
        <taxon>Tracheophyta</taxon>
        <taxon>Spermatophyta</taxon>
        <taxon>Magnoliopsida</taxon>
        <taxon>Liliopsida</taxon>
        <taxon>Poales</taxon>
        <taxon>Bromeliaceae</taxon>
        <taxon>Bromelioideae</taxon>
        <taxon>Ananas</taxon>
    </lineage>
</organism>
<evidence type="ECO:0000313" key="1">
    <source>
        <dbReference type="Proteomes" id="UP000515123"/>
    </source>
</evidence>
<dbReference type="Proteomes" id="UP000515123">
    <property type="component" value="Linkage group 13"/>
</dbReference>
<keyword evidence="1" id="KW-1185">Reference proteome</keyword>
<name>A0A6P5G0P1_ANACO</name>
<reference evidence="1" key="1">
    <citation type="journal article" date="2015" name="Nat. Genet.">
        <title>The pineapple genome and the evolution of CAM photosynthesis.</title>
        <authorList>
            <person name="Ming R."/>
            <person name="VanBuren R."/>
            <person name="Wai C.M."/>
            <person name="Tang H."/>
            <person name="Schatz M.C."/>
            <person name="Bowers J.E."/>
            <person name="Lyons E."/>
            <person name="Wang M.L."/>
            <person name="Chen J."/>
            <person name="Biggers E."/>
            <person name="Zhang J."/>
            <person name="Huang L."/>
            <person name="Zhang L."/>
            <person name="Miao W."/>
            <person name="Zhang J."/>
            <person name="Ye Z."/>
            <person name="Miao C."/>
            <person name="Lin Z."/>
            <person name="Wang H."/>
            <person name="Zhou H."/>
            <person name="Yim W.C."/>
            <person name="Priest H.D."/>
            <person name="Zheng C."/>
            <person name="Woodhouse M."/>
            <person name="Edger P.P."/>
            <person name="Guyot R."/>
            <person name="Guo H.B."/>
            <person name="Guo H."/>
            <person name="Zheng G."/>
            <person name="Singh R."/>
            <person name="Sharma A."/>
            <person name="Min X."/>
            <person name="Zheng Y."/>
            <person name="Lee H."/>
            <person name="Gurtowski J."/>
            <person name="Sedlazeck F.J."/>
            <person name="Harkess A."/>
            <person name="McKain M.R."/>
            <person name="Liao Z."/>
            <person name="Fang J."/>
            <person name="Liu J."/>
            <person name="Zhang X."/>
            <person name="Zhang Q."/>
            <person name="Hu W."/>
            <person name="Qin Y."/>
            <person name="Wang K."/>
            <person name="Chen L.Y."/>
            <person name="Shirley N."/>
            <person name="Lin Y.R."/>
            <person name="Liu L.Y."/>
            <person name="Hernandez A.G."/>
            <person name="Wright C.L."/>
            <person name="Bulone V."/>
            <person name="Tuskan G.A."/>
            <person name="Heath K."/>
            <person name="Zee F."/>
            <person name="Moore P.H."/>
            <person name="Sunkar R."/>
            <person name="Leebens-Mack J.H."/>
            <person name="Mockler T."/>
            <person name="Bennetzen J.L."/>
            <person name="Freeling M."/>
            <person name="Sankoff D."/>
            <person name="Paterson A.H."/>
            <person name="Zhu X."/>
            <person name="Yang X."/>
            <person name="Smith J.A."/>
            <person name="Cushman J.C."/>
            <person name="Paull R.E."/>
            <person name="Yu Q."/>
        </authorList>
    </citation>
    <scope>NUCLEOTIDE SEQUENCE [LARGE SCALE GENOMIC DNA]</scope>
    <source>
        <strain evidence="1">cv. F153</strain>
    </source>
</reference>
<sequence length="205" mass="22336">MLHIFSVGQIVLSILRSRVFSSIQIRYELPLCTCSGIGGSQGGGFLVLYRLRQPPLTFLPHGNVERRLVYVMRHAVNSIGHLMDDPPEPTRMMDTLAHVRWDLKSVLKSLPTLPVTGYPDVSSPTFGDYGDIPFTSTHAYDFGDIPSTSAPAYDFGDIPSTSAPAYDFGDIPSTSMPAYDFPSTSVSIHPSDVPSTSNVLPTSEV</sequence>
<dbReference type="RefSeq" id="XP_020102186.1">
    <property type="nucleotide sequence ID" value="XM_020246597.1"/>
</dbReference>
<dbReference type="GeneID" id="109719782"/>
<dbReference type="AlphaFoldDB" id="A0A6P5G0P1"/>
<proteinExistence type="predicted"/>
<gene>
    <name evidence="2" type="primary">LOC109719782</name>
</gene>
<evidence type="ECO:0000313" key="2">
    <source>
        <dbReference type="RefSeq" id="XP_020102186.1"/>
    </source>
</evidence>